<proteinExistence type="predicted"/>
<name>A0A3E0HEC9_9PSEU</name>
<keyword evidence="2" id="KW-0808">Transferase</keyword>
<gene>
    <name evidence="2" type="ORF">BCF44_110260</name>
</gene>
<feature type="domain" description="Aminoglycoside phosphotransferase" evidence="1">
    <location>
        <begin position="56"/>
        <end position="238"/>
    </location>
</feature>
<evidence type="ECO:0000259" key="1">
    <source>
        <dbReference type="Pfam" id="PF01636"/>
    </source>
</evidence>
<dbReference type="Pfam" id="PF01636">
    <property type="entry name" value="APH"/>
    <property type="match status" value="1"/>
</dbReference>
<accession>A0A3E0HEC9</accession>
<evidence type="ECO:0000313" key="2">
    <source>
        <dbReference type="EMBL" id="REH42761.1"/>
    </source>
</evidence>
<dbReference type="InterPro" id="IPR002575">
    <property type="entry name" value="Aminoglycoside_PTrfase"/>
</dbReference>
<dbReference type="Gene3D" id="3.90.1200.10">
    <property type="match status" value="1"/>
</dbReference>
<protein>
    <submittedName>
        <fullName evidence="2">Phosphotransferase family enzyme</fullName>
    </submittedName>
</protein>
<dbReference type="AlphaFoldDB" id="A0A3E0HEC9"/>
<evidence type="ECO:0000313" key="3">
    <source>
        <dbReference type="Proteomes" id="UP000256269"/>
    </source>
</evidence>
<organism evidence="2 3">
    <name type="scientific">Kutzneria buriramensis</name>
    <dbReference type="NCBI Taxonomy" id="1045776"/>
    <lineage>
        <taxon>Bacteria</taxon>
        <taxon>Bacillati</taxon>
        <taxon>Actinomycetota</taxon>
        <taxon>Actinomycetes</taxon>
        <taxon>Pseudonocardiales</taxon>
        <taxon>Pseudonocardiaceae</taxon>
        <taxon>Kutzneria</taxon>
    </lineage>
</organism>
<dbReference type="GO" id="GO:0016740">
    <property type="term" value="F:transferase activity"/>
    <property type="evidence" value="ECO:0007669"/>
    <property type="project" value="UniProtKB-KW"/>
</dbReference>
<dbReference type="RefSeq" id="WP_246015670.1">
    <property type="nucleotide sequence ID" value="NZ_CP144375.1"/>
</dbReference>
<dbReference type="EMBL" id="QUNO01000010">
    <property type="protein sequence ID" value="REH42761.1"/>
    <property type="molecule type" value="Genomic_DNA"/>
</dbReference>
<dbReference type="InterPro" id="IPR011009">
    <property type="entry name" value="Kinase-like_dom_sf"/>
</dbReference>
<reference evidence="2 3" key="1">
    <citation type="submission" date="2018-08" db="EMBL/GenBank/DDBJ databases">
        <title>Genomic Encyclopedia of Archaeal and Bacterial Type Strains, Phase II (KMG-II): from individual species to whole genera.</title>
        <authorList>
            <person name="Goeker M."/>
        </authorList>
    </citation>
    <scope>NUCLEOTIDE SEQUENCE [LARGE SCALE GENOMIC DNA]</scope>
    <source>
        <strain evidence="2 3">DSM 45791</strain>
    </source>
</reference>
<comment type="caution">
    <text evidence="2">The sequence shown here is derived from an EMBL/GenBank/DDBJ whole genome shotgun (WGS) entry which is preliminary data.</text>
</comment>
<dbReference type="Gene3D" id="3.30.200.20">
    <property type="entry name" value="Phosphorylase Kinase, domain 1"/>
    <property type="match status" value="1"/>
</dbReference>
<dbReference type="SUPFAM" id="SSF56112">
    <property type="entry name" value="Protein kinase-like (PK-like)"/>
    <property type="match status" value="1"/>
</dbReference>
<dbReference type="Proteomes" id="UP000256269">
    <property type="component" value="Unassembled WGS sequence"/>
</dbReference>
<sequence length="316" mass="33786">MTAIVDGSRHTRPTWPDVPGRVREVIEAKIGAPVVRALSQAGGFTLGLASRLLLADGRRVFVKALPADHPLAGAYRSEASIVSRLPANVPSPRLLHVVEGQWIALVLSDVDGGEPNLRPGSPDLAAVLSALGSASRTLTPCPLDDVPSVLDDLAPLLCGWTSLRSAAAGDLDPWAQANLDSLAAMETAWQPWAEGDTLLHNELRVDNMIRRVEDGRVLLVDWSYPSKGAAWLDTVTMVPQLIMAGHAPADAERLVLGRPVLAKVPAWAITGFAAALAGRWELSSRLPEPPGCIGLRPYQARAAAAALTWIVHRTRW</sequence>
<keyword evidence="3" id="KW-1185">Reference proteome</keyword>